<comment type="caution">
    <text evidence="20">The sequence shown here is derived from an EMBL/GenBank/DDBJ whole genome shotgun (WGS) entry which is preliminary data.</text>
</comment>
<keyword evidence="18" id="KW-0175">Coiled coil</keyword>
<evidence type="ECO:0000256" key="4">
    <source>
        <dbReference type="ARBA" id="ARBA00012641"/>
    </source>
</evidence>
<keyword evidence="5 17" id="KW-0808">Transferase</keyword>
<dbReference type="InterPro" id="IPR005027">
    <property type="entry name" value="Glyco_trans_43"/>
</dbReference>
<evidence type="ECO:0000256" key="5">
    <source>
        <dbReference type="ARBA" id="ARBA00022679"/>
    </source>
</evidence>
<organism evidence="20 21">
    <name type="scientific">Cylicocyclus nassatus</name>
    <name type="common">Nematode worm</name>
    <dbReference type="NCBI Taxonomy" id="53992"/>
    <lineage>
        <taxon>Eukaryota</taxon>
        <taxon>Metazoa</taxon>
        <taxon>Ecdysozoa</taxon>
        <taxon>Nematoda</taxon>
        <taxon>Chromadorea</taxon>
        <taxon>Rhabditida</taxon>
        <taxon>Rhabditina</taxon>
        <taxon>Rhabditomorpha</taxon>
        <taxon>Strongyloidea</taxon>
        <taxon>Strongylidae</taxon>
        <taxon>Cylicocyclus</taxon>
    </lineage>
</organism>
<dbReference type="GO" id="GO:0000398">
    <property type="term" value="P:mRNA splicing, via spliceosome"/>
    <property type="evidence" value="ECO:0007669"/>
    <property type="project" value="InterPro"/>
</dbReference>
<evidence type="ECO:0000256" key="7">
    <source>
        <dbReference type="ARBA" id="ARBA00022723"/>
    </source>
</evidence>
<dbReference type="Pfam" id="PF03360">
    <property type="entry name" value="Glyco_transf_43"/>
    <property type="match status" value="1"/>
</dbReference>
<evidence type="ECO:0000256" key="6">
    <source>
        <dbReference type="ARBA" id="ARBA00022692"/>
    </source>
</evidence>
<evidence type="ECO:0000256" key="1">
    <source>
        <dbReference type="ARBA" id="ARBA00004606"/>
    </source>
</evidence>
<dbReference type="PANTHER" id="PTHR12111">
    <property type="entry name" value="SPLICING FACTOR YJU2"/>
    <property type="match status" value="1"/>
</dbReference>
<dbReference type="SUPFAM" id="SSF53448">
    <property type="entry name" value="Nucleotide-diphospho-sugar transferases"/>
    <property type="match status" value="1"/>
</dbReference>
<dbReference type="GO" id="GO:0046872">
    <property type="term" value="F:metal ion binding"/>
    <property type="evidence" value="ECO:0007669"/>
    <property type="project" value="UniProtKB-KW"/>
</dbReference>
<accession>A0AA36H606</accession>
<dbReference type="GO" id="GO:0015018">
    <property type="term" value="F:galactosylgalactosylxylosylprotein 3-beta-glucuronosyltransferase activity"/>
    <property type="evidence" value="ECO:0007669"/>
    <property type="project" value="UniProtKB-UniRule"/>
</dbReference>
<name>A0AA36H606_CYLNA</name>
<comment type="pathway">
    <text evidence="17">Protein modification; protein glycosylation.</text>
</comment>
<evidence type="ECO:0000256" key="17">
    <source>
        <dbReference type="RuleBase" id="RU363127"/>
    </source>
</evidence>
<evidence type="ECO:0000256" key="8">
    <source>
        <dbReference type="ARBA" id="ARBA00022968"/>
    </source>
</evidence>
<keyword evidence="6 17" id="KW-0812">Transmembrane</keyword>
<keyword evidence="9 17" id="KW-1133">Transmembrane helix</keyword>
<dbReference type="GO" id="GO:0009101">
    <property type="term" value="P:glycoprotein biosynthetic process"/>
    <property type="evidence" value="ECO:0007669"/>
    <property type="project" value="UniProtKB-ARBA"/>
</dbReference>
<evidence type="ECO:0000256" key="16">
    <source>
        <dbReference type="PIRSR" id="PIRSR605027-4"/>
    </source>
</evidence>
<keyword evidence="17" id="KW-0333">Golgi apparatus</keyword>
<comment type="similarity">
    <text evidence="3 17">Belongs to the glycosyltransferase 43 family.</text>
</comment>
<proteinExistence type="inferred from homology"/>
<dbReference type="Proteomes" id="UP001176961">
    <property type="component" value="Unassembled WGS sequence"/>
</dbReference>
<feature type="coiled-coil region" evidence="18">
    <location>
        <begin position="30"/>
        <end position="64"/>
    </location>
</feature>
<dbReference type="GO" id="GO:0005684">
    <property type="term" value="C:U2-type spliceosomal complex"/>
    <property type="evidence" value="ECO:0007669"/>
    <property type="project" value="TreeGrafter"/>
</dbReference>
<keyword evidence="7 15" id="KW-0479">Metal-binding</keyword>
<dbReference type="InterPro" id="IPR007590">
    <property type="entry name" value="Saf4/Yju2"/>
</dbReference>
<evidence type="ECO:0000256" key="10">
    <source>
        <dbReference type="ARBA" id="ARBA00023136"/>
    </source>
</evidence>
<feature type="site" description="Interaction with galactose moiety of substrate glycoprotein" evidence="16">
    <location>
        <position position="236"/>
    </location>
</feature>
<dbReference type="Gene3D" id="3.90.550.10">
    <property type="entry name" value="Spore Coat Polysaccharide Biosynthesis Protein SpsA, Chain A"/>
    <property type="match status" value="1"/>
</dbReference>
<evidence type="ECO:0000256" key="15">
    <source>
        <dbReference type="PIRSR" id="PIRSR605027-3"/>
    </source>
</evidence>
<feature type="region of interest" description="Disordered" evidence="19">
    <location>
        <begin position="865"/>
        <end position="896"/>
    </location>
</feature>
<dbReference type="InterPro" id="IPR029044">
    <property type="entry name" value="Nucleotide-diphossugar_trans"/>
</dbReference>
<evidence type="ECO:0000256" key="14">
    <source>
        <dbReference type="PIRSR" id="PIRSR605027-1"/>
    </source>
</evidence>
<protein>
    <recommendedName>
        <fullName evidence="4 17">Galactosylgalactosylxylosylprotein 3-beta-glucuronosyltransferase</fullName>
        <ecNumber evidence="4 17">2.4.1.135</ecNumber>
    </recommendedName>
</protein>
<dbReference type="AlphaFoldDB" id="A0AA36H606"/>
<evidence type="ECO:0000313" key="21">
    <source>
        <dbReference type="Proteomes" id="UP001176961"/>
    </source>
</evidence>
<feature type="active site" description="Proton donor/acceptor" evidence="14">
    <location>
        <position position="291"/>
    </location>
</feature>
<keyword evidence="12 15" id="KW-0464">Manganese</keyword>
<evidence type="ECO:0000256" key="3">
    <source>
        <dbReference type="ARBA" id="ARBA00007706"/>
    </source>
</evidence>
<feature type="region of interest" description="Disordered" evidence="19">
    <location>
        <begin position="790"/>
        <end position="839"/>
    </location>
</feature>
<dbReference type="Pfam" id="PF04502">
    <property type="entry name" value="Saf4_Yju2"/>
    <property type="match status" value="1"/>
</dbReference>
<comment type="subcellular location">
    <subcellularLocation>
        <location evidence="17">Golgi apparatus membrane</location>
        <topology evidence="17">Single-pass type II membrane protein</topology>
    </subcellularLocation>
    <subcellularLocation>
        <location evidence="1">Membrane</location>
        <topology evidence="1">Single-pass type II membrane protein</topology>
    </subcellularLocation>
</comment>
<comment type="catalytic activity">
    <reaction evidence="13 17">
        <text>3-O-(beta-D-galactosyl-(1-&gt;3)-beta-D-galactosyl-(1-&gt;4)-beta-D-xylosyl)-L-seryl-[protein] + UDP-alpha-D-glucuronate = 3-O-(beta-D-GlcA-(1-&gt;3)-beta-D-Gal-(1-&gt;3)-beta-D-Gal-(1-&gt;4)-beta-D-Xyl)-L-seryl-[protein] + UDP + H(+)</text>
        <dbReference type="Rhea" id="RHEA:24168"/>
        <dbReference type="Rhea" id="RHEA-COMP:12571"/>
        <dbReference type="Rhea" id="RHEA-COMP:12573"/>
        <dbReference type="ChEBI" id="CHEBI:15378"/>
        <dbReference type="ChEBI" id="CHEBI:58052"/>
        <dbReference type="ChEBI" id="CHEBI:58223"/>
        <dbReference type="ChEBI" id="CHEBI:132090"/>
        <dbReference type="ChEBI" id="CHEBI:132093"/>
        <dbReference type="EC" id="2.4.1.135"/>
    </reaction>
</comment>
<evidence type="ECO:0000256" key="11">
    <source>
        <dbReference type="ARBA" id="ARBA00023180"/>
    </source>
</evidence>
<feature type="compositionally biased region" description="Low complexity" evidence="19">
    <location>
        <begin position="798"/>
        <end position="810"/>
    </location>
</feature>
<keyword evidence="11" id="KW-0325">Glycoprotein</keyword>
<reference evidence="20" key="1">
    <citation type="submission" date="2023-07" db="EMBL/GenBank/DDBJ databases">
        <authorList>
            <consortium name="CYATHOMIX"/>
        </authorList>
    </citation>
    <scope>NUCLEOTIDE SEQUENCE</scope>
    <source>
        <strain evidence="20">N/A</strain>
    </source>
</reference>
<comment type="cofactor">
    <cofactor evidence="15 17">
        <name>Mn(2+)</name>
        <dbReference type="ChEBI" id="CHEBI:29035"/>
    </cofactor>
</comment>
<evidence type="ECO:0000256" key="13">
    <source>
        <dbReference type="ARBA" id="ARBA00047979"/>
    </source>
</evidence>
<feature type="compositionally biased region" description="Basic and acidic residues" evidence="19">
    <location>
        <begin position="865"/>
        <end position="877"/>
    </location>
</feature>
<evidence type="ECO:0000313" key="20">
    <source>
        <dbReference type="EMBL" id="CAJ0604719.1"/>
    </source>
</evidence>
<keyword evidence="21" id="KW-1185">Reference proteome</keyword>
<dbReference type="GO" id="GO:0000139">
    <property type="term" value="C:Golgi membrane"/>
    <property type="evidence" value="ECO:0007669"/>
    <property type="project" value="UniProtKB-SubCell"/>
</dbReference>
<evidence type="ECO:0000256" key="18">
    <source>
        <dbReference type="SAM" id="Coils"/>
    </source>
</evidence>
<gene>
    <name evidence="20" type="ORF">CYNAS_LOCUS16702</name>
</gene>
<dbReference type="EC" id="2.4.1.135" evidence="4 17"/>
<feature type="transmembrane region" description="Helical" evidence="17">
    <location>
        <begin position="7"/>
        <end position="27"/>
    </location>
</feature>
<comment type="similarity">
    <text evidence="2">Belongs to the CWC16 family.</text>
</comment>
<dbReference type="EMBL" id="CATQJL010000316">
    <property type="protein sequence ID" value="CAJ0604719.1"/>
    <property type="molecule type" value="Genomic_DNA"/>
</dbReference>
<keyword evidence="8 17" id="KW-0735">Signal-anchor</keyword>
<evidence type="ECO:0000256" key="2">
    <source>
        <dbReference type="ARBA" id="ARBA00005595"/>
    </source>
</evidence>
<dbReference type="GO" id="GO:0071014">
    <property type="term" value="C:post-mRNA release spliceosomal complex"/>
    <property type="evidence" value="ECO:0007669"/>
    <property type="project" value="TreeGrafter"/>
</dbReference>
<evidence type="ECO:0000256" key="12">
    <source>
        <dbReference type="ARBA" id="ARBA00023211"/>
    </source>
</evidence>
<evidence type="ECO:0000256" key="9">
    <source>
        <dbReference type="ARBA" id="ARBA00022989"/>
    </source>
</evidence>
<keyword evidence="10 17" id="KW-0472">Membrane</keyword>
<feature type="binding site" evidence="15">
    <location>
        <position position="205"/>
    </location>
    <ligand>
        <name>Mn(2+)</name>
        <dbReference type="ChEBI" id="CHEBI:29035"/>
    </ligand>
</feature>
<dbReference type="CDD" id="cd00218">
    <property type="entry name" value="GlcAT-I"/>
    <property type="match status" value="1"/>
</dbReference>
<sequence length="896" mass="102716">MSVLNSWWFRAVAAVALFFMCQLGYMISRVQNLDEEKITLLAEIQTLERKRDALLMDMGNKERDIVRLSRKEQQLEVLVRDRLRLVPTGRKNAPTIYFVTPTSFRPAQKADLTRLSYTLSHVPNLYWIVIEDAVTTSDSVARILQRSKLPHTHLCVKTPTNMKMKHSDPSWKLPRGVAQRNAALAWVRTQLSSAKTGVVYFGDDDNTYDLRLFDEIRSIDRIGIWPVGIVGGLVAEKPFLAENGSVIGFNAIWKPERPFPIDMAAFAVNLTLVTANSEASFSYEVARGYQESHFLTGLGFKRTDLEPKAMKCTRVYVWHTRTEKSVLSKADWDRLVTQERAKLQVFFEWNSCHNSWCLINYTSYWRLFTYRFTVQRIRMHGREKEPVIIGGSTTNSNKLKSLSWSSASHERAQKISQGFDQNANDRKAIRAPKLIWWILPDAADSAFNKLIVMTDRLITISPDWSYIAVENLTLVTANPKASFSYKVAGLYQRTDLKPKAMKHMCVVCMAYQDGTKCQKQIGMDCQPRIDGKLAMGERKGQNFYYPPDFDYKKHKSLNRYHGVHALRERAHKISQGILVIRFEMPFNIWCLGCNNHVGMGVRYNAEKKKIGMYYTTPLYEFRMKCHLCDNYFVIRTDPKNFDYELVEGCTRQEKRFEPSEIDQVDTADSAVSHKLAADAMFKAEHQEDDKSKATNDEVRMEKIEWVQERLRDDFAANQALRAQFRKEKKELTEKRARDDDLRARCSLSIPLAPEDPNDKKVAGMLTRYRTVKTYDERMEEKRNEITAKRIFQSISSGPSTSSAKSDTPSSIERLKTSIRRDRNRKINNSFEAGPAPKKSSLSLGIVRKNIKCEVDEHGEEIHAEEVVSAEVKDEKEVNGTAAASGLVADYDSSGSD</sequence>
<evidence type="ECO:0000256" key="19">
    <source>
        <dbReference type="SAM" id="MobiDB-lite"/>
    </source>
</evidence>
<dbReference type="PANTHER" id="PTHR12111:SF2">
    <property type="entry name" value="SPLICING FACTOR YJU2B-RELATED"/>
    <property type="match status" value="1"/>
</dbReference>
<dbReference type="FunFam" id="3.90.550.10:FF:000044">
    <property type="entry name" value="Galactosylgalactosylxylosylprotein 3-beta-glucuronosyltransferase"/>
    <property type="match status" value="1"/>
</dbReference>